<dbReference type="Proteomes" id="UP000199759">
    <property type="component" value="Unassembled WGS sequence"/>
</dbReference>
<organism evidence="1 2">
    <name type="scientific">Maricaulis salignorans</name>
    <dbReference type="NCBI Taxonomy" id="144026"/>
    <lineage>
        <taxon>Bacteria</taxon>
        <taxon>Pseudomonadati</taxon>
        <taxon>Pseudomonadota</taxon>
        <taxon>Alphaproteobacteria</taxon>
        <taxon>Maricaulales</taxon>
        <taxon>Maricaulaceae</taxon>
        <taxon>Maricaulis</taxon>
    </lineage>
</organism>
<dbReference type="STRING" id="144026.SAMN04488568_11339"/>
<accession>A0A1G9TWZ1</accession>
<sequence>MLTMLRQGRTLWAQGILALALLAAGIQASLPQGFMLDRDGASGAISVVFCTGHGAEQRWIDLATGETRTGSDLPRDDAGTGQPCAFASASAAIGALPQTPSILVPPLPLIRVAESADTIAPAAYRRPGPPVRAPPARL</sequence>
<name>A0A1G9TWZ1_9PROT</name>
<protein>
    <recommendedName>
        <fullName evidence="3">DUF2946 domain-containing protein</fullName>
    </recommendedName>
</protein>
<reference evidence="1 2" key="1">
    <citation type="submission" date="2016-10" db="EMBL/GenBank/DDBJ databases">
        <authorList>
            <person name="de Groot N.N."/>
        </authorList>
    </citation>
    <scope>NUCLEOTIDE SEQUENCE [LARGE SCALE GENOMIC DNA]</scope>
    <source>
        <strain evidence="1 2">DSM 16077</strain>
    </source>
</reference>
<keyword evidence="2" id="KW-1185">Reference proteome</keyword>
<proteinExistence type="predicted"/>
<evidence type="ECO:0008006" key="3">
    <source>
        <dbReference type="Google" id="ProtNLM"/>
    </source>
</evidence>
<dbReference type="AlphaFoldDB" id="A0A1G9TWZ1"/>
<gene>
    <name evidence="1" type="ORF">SAMN04488568_11339</name>
</gene>
<evidence type="ECO:0000313" key="1">
    <source>
        <dbReference type="EMBL" id="SDM52217.1"/>
    </source>
</evidence>
<evidence type="ECO:0000313" key="2">
    <source>
        <dbReference type="Proteomes" id="UP000199759"/>
    </source>
</evidence>
<dbReference type="EMBL" id="FNHG01000013">
    <property type="protein sequence ID" value="SDM52217.1"/>
    <property type="molecule type" value="Genomic_DNA"/>
</dbReference>